<evidence type="ECO:0008006" key="3">
    <source>
        <dbReference type="Google" id="ProtNLM"/>
    </source>
</evidence>
<dbReference type="EMBL" id="PQFF01000098">
    <property type="protein sequence ID" value="RHZ82686.1"/>
    <property type="molecule type" value="Genomic_DNA"/>
</dbReference>
<evidence type="ECO:0000313" key="1">
    <source>
        <dbReference type="EMBL" id="RHZ82686.1"/>
    </source>
</evidence>
<dbReference type="InterPro" id="IPR006758">
    <property type="entry name" value="A32L"/>
</dbReference>
<evidence type="ECO:0000313" key="2">
    <source>
        <dbReference type="Proteomes" id="UP000266861"/>
    </source>
</evidence>
<organism evidence="1 2">
    <name type="scientific">Diversispora epigaea</name>
    <dbReference type="NCBI Taxonomy" id="1348612"/>
    <lineage>
        <taxon>Eukaryota</taxon>
        <taxon>Fungi</taxon>
        <taxon>Fungi incertae sedis</taxon>
        <taxon>Mucoromycota</taxon>
        <taxon>Glomeromycotina</taxon>
        <taxon>Glomeromycetes</taxon>
        <taxon>Diversisporales</taxon>
        <taxon>Diversisporaceae</taxon>
        <taxon>Diversispora</taxon>
    </lineage>
</organism>
<dbReference type="AlphaFoldDB" id="A0A397J9M9"/>
<comment type="caution">
    <text evidence="1">The sequence shown here is derived from an EMBL/GenBank/DDBJ whole genome shotgun (WGS) entry which is preliminary data.</text>
</comment>
<dbReference type="Gene3D" id="3.40.50.300">
    <property type="entry name" value="P-loop containing nucleotide triphosphate hydrolases"/>
    <property type="match status" value="1"/>
</dbReference>
<dbReference type="OrthoDB" id="2304771at2759"/>
<dbReference type="Proteomes" id="UP000266861">
    <property type="component" value="Unassembled WGS sequence"/>
</dbReference>
<proteinExistence type="predicted"/>
<sequence length="228" mass="26568">MKSNKYAPDWPFRLLVCGGSHSGKTNMVINLMLGNKLQRMFKGKKGNRYIKNNDLVLIGKHFEPKWKLVKDSFQIFANGPKQYREDVTFKTITPDKIPDITKFSLERSTVVVFEDLCAEPKKVQERIIPYFISDRHQNISPIYVSQKYQAVPKIIRENLTHLAIFNNGGSRDDLIRIVRQYADDPKKASKLIDKHLRDRNFVIFDFTKRVDDVLAVRLGWDTPLKLDE</sequence>
<protein>
    <recommendedName>
        <fullName evidence="3">Zona occludens toxin N-terminal domain-containing protein</fullName>
    </recommendedName>
</protein>
<dbReference type="Pfam" id="PF04665">
    <property type="entry name" value="Pox_A32"/>
    <property type="match status" value="1"/>
</dbReference>
<name>A0A397J9M9_9GLOM</name>
<reference evidence="1 2" key="1">
    <citation type="submission" date="2018-08" db="EMBL/GenBank/DDBJ databases">
        <title>Genome and evolution of the arbuscular mycorrhizal fungus Diversispora epigaea (formerly Glomus versiforme) and its bacterial endosymbionts.</title>
        <authorList>
            <person name="Sun X."/>
            <person name="Fei Z."/>
            <person name="Harrison M."/>
        </authorList>
    </citation>
    <scope>NUCLEOTIDE SEQUENCE [LARGE SCALE GENOMIC DNA]</scope>
    <source>
        <strain evidence="1 2">IT104</strain>
    </source>
</reference>
<gene>
    <name evidence="1" type="ORF">Glove_105g6</name>
</gene>
<keyword evidence="2" id="KW-1185">Reference proteome</keyword>
<dbReference type="InterPro" id="IPR027417">
    <property type="entry name" value="P-loop_NTPase"/>
</dbReference>
<accession>A0A397J9M9</accession>